<keyword evidence="1" id="KW-0539">Nucleus</keyword>
<feature type="compositionally biased region" description="Low complexity" evidence="2">
    <location>
        <begin position="551"/>
        <end position="565"/>
    </location>
</feature>
<dbReference type="InterPro" id="IPR001138">
    <property type="entry name" value="Zn2Cys6_DnaBD"/>
</dbReference>
<evidence type="ECO:0000313" key="5">
    <source>
        <dbReference type="Proteomes" id="UP001583280"/>
    </source>
</evidence>
<evidence type="ECO:0000259" key="3">
    <source>
        <dbReference type="PROSITE" id="PS50048"/>
    </source>
</evidence>
<accession>A0ABR3YUW0</accession>
<organism evidence="4 5">
    <name type="scientific">Ceratocystis pirilliformis</name>
    <dbReference type="NCBI Taxonomy" id="259994"/>
    <lineage>
        <taxon>Eukaryota</taxon>
        <taxon>Fungi</taxon>
        <taxon>Dikarya</taxon>
        <taxon>Ascomycota</taxon>
        <taxon>Pezizomycotina</taxon>
        <taxon>Sordariomycetes</taxon>
        <taxon>Hypocreomycetidae</taxon>
        <taxon>Microascales</taxon>
        <taxon>Ceratocystidaceae</taxon>
        <taxon>Ceratocystis</taxon>
    </lineage>
</organism>
<dbReference type="CDD" id="cd12148">
    <property type="entry name" value="fungal_TF_MHR"/>
    <property type="match status" value="1"/>
</dbReference>
<feature type="region of interest" description="Disordered" evidence="2">
    <location>
        <begin position="509"/>
        <end position="572"/>
    </location>
</feature>
<feature type="region of interest" description="Disordered" evidence="2">
    <location>
        <begin position="584"/>
        <end position="656"/>
    </location>
</feature>
<feature type="domain" description="Zn(2)-C6 fungal-type" evidence="3">
    <location>
        <begin position="8"/>
        <end position="37"/>
    </location>
</feature>
<dbReference type="PANTHER" id="PTHR31668">
    <property type="entry name" value="GLUCOSE TRANSPORT TRANSCRIPTION REGULATOR RGT1-RELATED-RELATED"/>
    <property type="match status" value="1"/>
</dbReference>
<gene>
    <name evidence="4" type="ORF">Cpir12675_004853</name>
</gene>
<reference evidence="4 5" key="1">
    <citation type="journal article" date="2024" name="IMA Fungus">
        <title>IMA Genome - F19 : A genome assembly and annotation guide to empower mycologists, including annotated draft genome sequences of Ceratocystis pirilliformis, Diaporthe australafricana, Fusarium ophioides, Paecilomyces lecythidis, and Sporothrix stenoceras.</title>
        <authorList>
            <person name="Aylward J."/>
            <person name="Wilson A.M."/>
            <person name="Visagie C.M."/>
            <person name="Spraker J."/>
            <person name="Barnes I."/>
            <person name="Buitendag C."/>
            <person name="Ceriani C."/>
            <person name="Del Mar Angel L."/>
            <person name="du Plessis D."/>
            <person name="Fuchs T."/>
            <person name="Gasser K."/>
            <person name="Kramer D."/>
            <person name="Li W."/>
            <person name="Munsamy K."/>
            <person name="Piso A."/>
            <person name="Price J.L."/>
            <person name="Sonnekus B."/>
            <person name="Thomas C."/>
            <person name="van der Nest A."/>
            <person name="van Dijk A."/>
            <person name="van Heerden A."/>
            <person name="van Vuuren N."/>
            <person name="Yilmaz N."/>
            <person name="Duong T.A."/>
            <person name="van der Merwe N.A."/>
            <person name="Wingfield M.J."/>
            <person name="Wingfield B.D."/>
        </authorList>
    </citation>
    <scope>NUCLEOTIDE SEQUENCE [LARGE SCALE GENOMIC DNA]</scope>
    <source>
        <strain evidence="4 5">CMW 12675</strain>
    </source>
</reference>
<dbReference type="SMART" id="SM00066">
    <property type="entry name" value="GAL4"/>
    <property type="match status" value="1"/>
</dbReference>
<sequence>MTQAVKRACDACHRRKVKCDGLNPCRNCNSSQLGCTYNAIPQKKGPKGSRAKVISELRETQRQTSLLARLHCRITNRQAVVPPPSGANPAPGYIHADLVKQSIHFFFTKMYATMPILEHNQVTRMFNDMDKDAEAYSLIAALCAFVLYQPGMHLPGLDMYMLENVPSANMMASELLMDEAIRVRRGYDYISEPTLGTMVTSYFLASCHKMLDLRKRAWFYLRETATMFQVADMGRDETYHRWSACEAYRRRCLYWQVLATERLLALQEQYPISLQPSITPPEITDETGADLTLFSHLVSLSRPLEDTIISVWKKLRQSTDIRQVESLRRHLTELVASLGPQDSSNFADYQTIQSWLTNLSWEFQHTTIQSAGDQHAAFSGVMAQILTDLPTIFPDQGMEIMGNAVLDTILNMALAALPALSVRPMPRNPAMPNPHKLLQTLLEALAALRMGNTRFIPLVLFQLVDVLAFLCDPMLNDMPDIMASLDLFDGFGNAGLAQSPAQMFDQKFSLGDVSQPPPPSQQQPQQQQQQQQQQHPPQLATGGVSVPQAMTSPFSTASPTSISSSCMEMSQQSLSDFSMPDMMAMQQQAPRSQQTPPQQTQIQQMRLGSLSHSGIMPAQTSTAPAPQQAAQQQHQPPSQPQQQQTQPPPQQQASPIEAPLGPVARQQTFKTEPTPQQQQFTGFLAQQATQVQAPGNAFGMTQASPTALTHAMPEFHMHQHQTRGQTATTMNAMAFPMSELM</sequence>
<dbReference type="CDD" id="cd00067">
    <property type="entry name" value="GAL4"/>
    <property type="match status" value="1"/>
</dbReference>
<keyword evidence="5" id="KW-1185">Reference proteome</keyword>
<dbReference type="InterPro" id="IPR050797">
    <property type="entry name" value="Carb_Metab_Trans_Reg"/>
</dbReference>
<dbReference type="Proteomes" id="UP001583280">
    <property type="component" value="Unassembled WGS sequence"/>
</dbReference>
<evidence type="ECO:0000313" key="4">
    <source>
        <dbReference type="EMBL" id="KAL1891667.1"/>
    </source>
</evidence>
<protein>
    <recommendedName>
        <fullName evidence="3">Zn(2)-C6 fungal-type domain-containing protein</fullName>
    </recommendedName>
</protein>
<dbReference type="PANTHER" id="PTHR31668:SF20">
    <property type="entry name" value="ZN(II)2CYS6 TRANSCRIPTION FACTOR (EUROFUNG)"/>
    <property type="match status" value="1"/>
</dbReference>
<proteinExistence type="predicted"/>
<dbReference type="Gene3D" id="4.10.240.10">
    <property type="entry name" value="Zn(2)-C6 fungal-type DNA-binding domain"/>
    <property type="match status" value="1"/>
</dbReference>
<feature type="compositionally biased region" description="Low complexity" evidence="2">
    <location>
        <begin position="617"/>
        <end position="655"/>
    </location>
</feature>
<feature type="compositionally biased region" description="Low complexity" evidence="2">
    <location>
        <begin position="584"/>
        <end position="606"/>
    </location>
</feature>
<feature type="compositionally biased region" description="Low complexity" evidence="2">
    <location>
        <begin position="522"/>
        <end position="538"/>
    </location>
</feature>
<dbReference type="PROSITE" id="PS00463">
    <property type="entry name" value="ZN2_CY6_FUNGAL_1"/>
    <property type="match status" value="1"/>
</dbReference>
<dbReference type="EMBL" id="JAWDJO010000148">
    <property type="protein sequence ID" value="KAL1891667.1"/>
    <property type="molecule type" value="Genomic_DNA"/>
</dbReference>
<dbReference type="InterPro" id="IPR036864">
    <property type="entry name" value="Zn2-C6_fun-type_DNA-bd_sf"/>
</dbReference>
<name>A0ABR3YUW0_9PEZI</name>
<dbReference type="Pfam" id="PF00172">
    <property type="entry name" value="Zn_clus"/>
    <property type="match status" value="1"/>
</dbReference>
<dbReference type="PROSITE" id="PS50048">
    <property type="entry name" value="ZN2_CY6_FUNGAL_2"/>
    <property type="match status" value="1"/>
</dbReference>
<dbReference type="SUPFAM" id="SSF57701">
    <property type="entry name" value="Zn2/Cys6 DNA-binding domain"/>
    <property type="match status" value="1"/>
</dbReference>
<evidence type="ECO:0000256" key="1">
    <source>
        <dbReference type="ARBA" id="ARBA00023242"/>
    </source>
</evidence>
<evidence type="ECO:0000256" key="2">
    <source>
        <dbReference type="SAM" id="MobiDB-lite"/>
    </source>
</evidence>
<comment type="caution">
    <text evidence="4">The sequence shown here is derived from an EMBL/GenBank/DDBJ whole genome shotgun (WGS) entry which is preliminary data.</text>
</comment>